<evidence type="ECO:0000256" key="3">
    <source>
        <dbReference type="ARBA" id="ARBA00022989"/>
    </source>
</evidence>
<gene>
    <name evidence="7" type="ORF">EI684_13350</name>
</gene>
<evidence type="ECO:0000313" key="8">
    <source>
        <dbReference type="Proteomes" id="UP000280307"/>
    </source>
</evidence>
<sequence>MFEEMINGSRAVLTNPSVATFEEHERDNLQWALIYSVCAGVINAILNAIRTTIFPQPIPPELAELGITSGSGSIIVAIPIVIIFTTIGLLFYWGLTYALGKAFGGTGNFGELTYDMALFSAPMTIIGSALGFIPFIGGLAGFVLFFYNLYLTYLAVQAGMNLPSNKAIYVIAIQFAIIFVLAVCIGFFVAAIFAAALSTSG</sequence>
<dbReference type="EMBL" id="RSAS01000523">
    <property type="protein sequence ID" value="RRR70427.1"/>
    <property type="molecule type" value="Genomic_DNA"/>
</dbReference>
<keyword evidence="3 5" id="KW-1133">Transmembrane helix</keyword>
<dbReference type="Proteomes" id="UP000280307">
    <property type="component" value="Unassembled WGS sequence"/>
</dbReference>
<organism evidence="7 8">
    <name type="scientific">Candidatus Viridilinea halotolerans</name>
    <dbReference type="NCBI Taxonomy" id="2491704"/>
    <lineage>
        <taxon>Bacteria</taxon>
        <taxon>Bacillati</taxon>
        <taxon>Chloroflexota</taxon>
        <taxon>Chloroflexia</taxon>
        <taxon>Chloroflexales</taxon>
        <taxon>Chloroflexineae</taxon>
        <taxon>Oscillochloridaceae</taxon>
        <taxon>Candidatus Viridilinea</taxon>
    </lineage>
</organism>
<evidence type="ECO:0000256" key="2">
    <source>
        <dbReference type="ARBA" id="ARBA00022692"/>
    </source>
</evidence>
<feature type="transmembrane region" description="Helical" evidence="5">
    <location>
        <begin position="116"/>
        <end position="147"/>
    </location>
</feature>
<evidence type="ECO:0000313" key="7">
    <source>
        <dbReference type="EMBL" id="RRR70427.1"/>
    </source>
</evidence>
<dbReference type="GO" id="GO:0016020">
    <property type="term" value="C:membrane"/>
    <property type="evidence" value="ECO:0007669"/>
    <property type="project" value="UniProtKB-SubCell"/>
</dbReference>
<accession>A0A426TXL0</accession>
<reference evidence="7 8" key="1">
    <citation type="submission" date="2018-12" db="EMBL/GenBank/DDBJ databases">
        <title>Genome Sequence of Candidatus Viridilinea halotolerans isolated from saline sulfide-rich spring.</title>
        <authorList>
            <person name="Grouzdev D.S."/>
            <person name="Burganskaya E.I."/>
            <person name="Krutkina M.S."/>
            <person name="Sukhacheva M.V."/>
            <person name="Gorlenko V.M."/>
        </authorList>
    </citation>
    <scope>NUCLEOTIDE SEQUENCE [LARGE SCALE GENOMIC DNA]</scope>
    <source>
        <strain evidence="7">Chok-6</strain>
    </source>
</reference>
<evidence type="ECO:0000256" key="4">
    <source>
        <dbReference type="ARBA" id="ARBA00023136"/>
    </source>
</evidence>
<evidence type="ECO:0000256" key="1">
    <source>
        <dbReference type="ARBA" id="ARBA00004141"/>
    </source>
</evidence>
<feature type="transmembrane region" description="Helical" evidence="5">
    <location>
        <begin position="167"/>
        <end position="197"/>
    </location>
</feature>
<feature type="domain" description="Yip1" evidence="6">
    <location>
        <begin position="11"/>
        <end position="184"/>
    </location>
</feature>
<proteinExistence type="predicted"/>
<comment type="subcellular location">
    <subcellularLocation>
        <location evidence="1">Membrane</location>
        <topology evidence="1">Multi-pass membrane protein</topology>
    </subcellularLocation>
</comment>
<evidence type="ECO:0000259" key="6">
    <source>
        <dbReference type="Pfam" id="PF04893"/>
    </source>
</evidence>
<comment type="caution">
    <text evidence="7">The sequence shown here is derived from an EMBL/GenBank/DDBJ whole genome shotgun (WGS) entry which is preliminary data.</text>
</comment>
<dbReference type="InterPro" id="IPR006977">
    <property type="entry name" value="Yip1_dom"/>
</dbReference>
<dbReference type="AlphaFoldDB" id="A0A426TXL0"/>
<feature type="transmembrane region" description="Helical" evidence="5">
    <location>
        <begin position="32"/>
        <end position="54"/>
    </location>
</feature>
<feature type="transmembrane region" description="Helical" evidence="5">
    <location>
        <begin position="74"/>
        <end position="95"/>
    </location>
</feature>
<evidence type="ECO:0000256" key="5">
    <source>
        <dbReference type="SAM" id="Phobius"/>
    </source>
</evidence>
<name>A0A426TXL0_9CHLR</name>
<keyword evidence="2 5" id="KW-0812">Transmembrane</keyword>
<protein>
    <submittedName>
        <fullName evidence="7">YIP1 family protein</fullName>
    </submittedName>
</protein>
<keyword evidence="4 5" id="KW-0472">Membrane</keyword>
<dbReference type="Pfam" id="PF04893">
    <property type="entry name" value="Yip1"/>
    <property type="match status" value="1"/>
</dbReference>